<keyword evidence="6 8" id="KW-1133">Transmembrane helix</keyword>
<sequence>MAETFSSGDAQCLPIYGGGGTTDSNSPYALLLRLLRSHSPTSSELFSYLGLFVSVGTLLFLLGIAVTATAIGFIVFIPLIIISSPIWLPVFIVVGVFLSVAGFLVGTLALASWTYRYYRGMHPVGSNQMDYARSRIYDTASHVKDYAREYGGYFHGRAKDAAPGA</sequence>
<dbReference type="InterPro" id="IPR000136">
    <property type="entry name" value="Oleosin"/>
</dbReference>
<dbReference type="Proteomes" id="UP000032141">
    <property type="component" value="Chromosome C3"/>
</dbReference>
<dbReference type="KEGG" id="boe:106333748"/>
<evidence type="ECO:0000256" key="1">
    <source>
        <dbReference type="ARBA" id="ARBA00004141"/>
    </source>
</evidence>
<name>A0A0D3BC03_BRAOL</name>
<dbReference type="GO" id="GO:0016020">
    <property type="term" value="C:membrane"/>
    <property type="evidence" value="ECO:0007669"/>
    <property type="project" value="UniProtKB-SubCell"/>
</dbReference>
<feature type="transmembrane region" description="Helical" evidence="8">
    <location>
        <begin position="87"/>
        <end position="111"/>
    </location>
</feature>
<dbReference type="GO" id="GO:0009791">
    <property type="term" value="P:post-embryonic development"/>
    <property type="evidence" value="ECO:0007669"/>
    <property type="project" value="UniProtKB-ARBA"/>
</dbReference>
<keyword evidence="4" id="KW-0551">Lipid droplet</keyword>
<evidence type="ECO:0008006" key="11">
    <source>
        <dbReference type="Google" id="ProtNLM"/>
    </source>
</evidence>
<dbReference type="EnsemblPlants" id="Bo3g071620.1">
    <property type="protein sequence ID" value="Bo3g071620.1"/>
    <property type="gene ID" value="Bo3g071620"/>
</dbReference>
<keyword evidence="7 8" id="KW-0472">Membrane</keyword>
<evidence type="ECO:0000256" key="8">
    <source>
        <dbReference type="SAM" id="Phobius"/>
    </source>
</evidence>
<proteinExistence type="inferred from homology"/>
<evidence type="ECO:0000256" key="2">
    <source>
        <dbReference type="ARBA" id="ARBA00004502"/>
    </source>
</evidence>
<protein>
    <recommendedName>
        <fullName evidence="11">Oleosin</fullName>
    </recommendedName>
</protein>
<evidence type="ECO:0000256" key="4">
    <source>
        <dbReference type="ARBA" id="ARBA00022677"/>
    </source>
</evidence>
<evidence type="ECO:0000256" key="6">
    <source>
        <dbReference type="ARBA" id="ARBA00022989"/>
    </source>
</evidence>
<dbReference type="STRING" id="109376.A0A0D3BC03"/>
<dbReference type="GeneID" id="106333748"/>
<comment type="subcellular location">
    <subcellularLocation>
        <location evidence="2">Lipid droplet</location>
    </subcellularLocation>
    <subcellularLocation>
        <location evidence="1">Membrane</location>
        <topology evidence="1">Multi-pass membrane protein</topology>
    </subcellularLocation>
</comment>
<dbReference type="GO" id="GO:0048608">
    <property type="term" value="P:reproductive structure development"/>
    <property type="evidence" value="ECO:0007669"/>
    <property type="project" value="UniProtKB-ARBA"/>
</dbReference>
<dbReference type="OMA" id="IHTTTHH"/>
<evidence type="ECO:0000313" key="10">
    <source>
        <dbReference type="Proteomes" id="UP000032141"/>
    </source>
</evidence>
<dbReference type="OrthoDB" id="2016943at2759"/>
<accession>A0A0D3BC03</accession>
<reference evidence="9 10" key="1">
    <citation type="journal article" date="2014" name="Genome Biol.">
        <title>Transcriptome and methylome profiling reveals relics of genome dominance in the mesopolyploid Brassica oleracea.</title>
        <authorList>
            <person name="Parkin I.A."/>
            <person name="Koh C."/>
            <person name="Tang H."/>
            <person name="Robinson S.J."/>
            <person name="Kagale S."/>
            <person name="Clarke W.E."/>
            <person name="Town C.D."/>
            <person name="Nixon J."/>
            <person name="Krishnakumar V."/>
            <person name="Bidwell S.L."/>
            <person name="Denoeud F."/>
            <person name="Belcram H."/>
            <person name="Links M.G."/>
            <person name="Just J."/>
            <person name="Clarke C."/>
            <person name="Bender T."/>
            <person name="Huebert T."/>
            <person name="Mason A.S."/>
            <person name="Pires J.C."/>
            <person name="Barker G."/>
            <person name="Moore J."/>
            <person name="Walley P.G."/>
            <person name="Manoli S."/>
            <person name="Batley J."/>
            <person name="Edwards D."/>
            <person name="Nelson M.N."/>
            <person name="Wang X."/>
            <person name="Paterson A.H."/>
            <person name="King G."/>
            <person name="Bancroft I."/>
            <person name="Chalhoub B."/>
            <person name="Sharpe A.G."/>
        </authorList>
    </citation>
    <scope>NUCLEOTIDE SEQUENCE</scope>
    <source>
        <strain evidence="9 10">cv. TO1000</strain>
    </source>
</reference>
<feature type="transmembrane region" description="Helical" evidence="8">
    <location>
        <begin position="48"/>
        <end position="81"/>
    </location>
</feature>
<dbReference type="GO" id="GO:0012511">
    <property type="term" value="C:monolayer-surrounded lipid storage body"/>
    <property type="evidence" value="ECO:0007669"/>
    <property type="project" value="InterPro"/>
</dbReference>
<dbReference type="Gramene" id="Bo3g071620.1">
    <property type="protein sequence ID" value="Bo3g071620.1"/>
    <property type="gene ID" value="Bo3g071620"/>
</dbReference>
<dbReference type="PANTHER" id="PTHR33203">
    <property type="entry name" value="OLEOSIN"/>
    <property type="match status" value="1"/>
</dbReference>
<dbReference type="HOGENOM" id="CLU_101983_3_0_1"/>
<dbReference type="eggNOG" id="ENOG502RZY0">
    <property type="taxonomic scope" value="Eukaryota"/>
</dbReference>
<evidence type="ECO:0000256" key="3">
    <source>
        <dbReference type="ARBA" id="ARBA00010858"/>
    </source>
</evidence>
<reference evidence="9" key="2">
    <citation type="submission" date="2015-03" db="UniProtKB">
        <authorList>
            <consortium name="EnsemblPlants"/>
        </authorList>
    </citation>
    <scope>IDENTIFICATION</scope>
</reference>
<keyword evidence="10" id="KW-1185">Reference proteome</keyword>
<evidence type="ECO:0000256" key="5">
    <source>
        <dbReference type="ARBA" id="ARBA00022692"/>
    </source>
</evidence>
<dbReference type="RefSeq" id="XP_013627615.1">
    <property type="nucleotide sequence ID" value="XM_013772161.1"/>
</dbReference>
<keyword evidence="5 8" id="KW-0812">Transmembrane</keyword>
<dbReference type="AlphaFoldDB" id="A0A0D3BC03"/>
<evidence type="ECO:0000313" key="9">
    <source>
        <dbReference type="EnsemblPlants" id="Bo3g071620.1"/>
    </source>
</evidence>
<dbReference type="PANTHER" id="PTHR33203:SF29">
    <property type="entry name" value="OLEOSIN FAMILY PROTEIN"/>
    <property type="match status" value="1"/>
</dbReference>
<evidence type="ECO:0000256" key="7">
    <source>
        <dbReference type="ARBA" id="ARBA00023136"/>
    </source>
</evidence>
<organism evidence="9 10">
    <name type="scientific">Brassica oleracea var. oleracea</name>
    <dbReference type="NCBI Taxonomy" id="109376"/>
    <lineage>
        <taxon>Eukaryota</taxon>
        <taxon>Viridiplantae</taxon>
        <taxon>Streptophyta</taxon>
        <taxon>Embryophyta</taxon>
        <taxon>Tracheophyta</taxon>
        <taxon>Spermatophyta</taxon>
        <taxon>Magnoliopsida</taxon>
        <taxon>eudicotyledons</taxon>
        <taxon>Gunneridae</taxon>
        <taxon>Pentapetalae</taxon>
        <taxon>rosids</taxon>
        <taxon>malvids</taxon>
        <taxon>Brassicales</taxon>
        <taxon>Brassicaceae</taxon>
        <taxon>Brassiceae</taxon>
        <taxon>Brassica</taxon>
    </lineage>
</organism>
<dbReference type="Pfam" id="PF01277">
    <property type="entry name" value="Oleosin"/>
    <property type="match status" value="1"/>
</dbReference>
<dbReference type="GO" id="GO:0019915">
    <property type="term" value="P:lipid storage"/>
    <property type="evidence" value="ECO:0007669"/>
    <property type="project" value="TreeGrafter"/>
</dbReference>
<comment type="similarity">
    <text evidence="3">Belongs to the oleosin family.</text>
</comment>